<sequence>MSFGVSFLPDATPTTMSAGDYFAGALEVCEFADRIGFGYVKMTEHYAHPYGGYCPSPLLFLSAVAARTRNIRLMTGGIMASFHHPVQIAAHTAMLDVMSGGRLDAGFARAWLPHEFDLFQVSMDESRARFVETVDAVVDLWTRPGAEAATPFFGYSGVDLLPGCVQRPHPPVWVAAVLSPQSFEWIARRGFGLLVTPGLRGFPALAEMVALYRSTFAEAHAGSGARPRVALSLPLIVADSDAEAVSASDEYLGRYLEVWKSAGEMWNSRTSADYAGYTGVSWMLDNDSPAKMRERTAAVVGGPDSAVEQITRIRQTVDPDVLLWQIDTGAQPASRALTTLRLFADKVQPALSLT</sequence>
<keyword evidence="3" id="KW-1185">Reference proteome</keyword>
<reference evidence="2" key="1">
    <citation type="submission" date="2021-01" db="EMBL/GenBank/DDBJ databases">
        <title>Whole genome shotgun sequence of Planobispora rosea NBRC 15558.</title>
        <authorList>
            <person name="Komaki H."/>
            <person name="Tamura T."/>
        </authorList>
    </citation>
    <scope>NUCLEOTIDE SEQUENCE</scope>
    <source>
        <strain evidence="2">NBRC 15558</strain>
    </source>
</reference>
<gene>
    <name evidence="2" type="ORF">Pro02_56960</name>
</gene>
<dbReference type="PANTHER" id="PTHR30137">
    <property type="entry name" value="LUCIFERASE-LIKE MONOOXYGENASE"/>
    <property type="match status" value="1"/>
</dbReference>
<protein>
    <submittedName>
        <fullName evidence="2">Luciferase</fullName>
    </submittedName>
</protein>
<evidence type="ECO:0000259" key="1">
    <source>
        <dbReference type="Pfam" id="PF00296"/>
    </source>
</evidence>
<dbReference type="Gene3D" id="3.20.20.30">
    <property type="entry name" value="Luciferase-like domain"/>
    <property type="match status" value="1"/>
</dbReference>
<dbReference type="SUPFAM" id="SSF51679">
    <property type="entry name" value="Bacterial luciferase-like"/>
    <property type="match status" value="1"/>
</dbReference>
<proteinExistence type="predicted"/>
<dbReference type="AlphaFoldDB" id="A0A8J3WFF7"/>
<feature type="domain" description="Luciferase-like" evidence="1">
    <location>
        <begin position="1"/>
        <end position="316"/>
    </location>
</feature>
<dbReference type="Proteomes" id="UP000655044">
    <property type="component" value="Unassembled WGS sequence"/>
</dbReference>
<dbReference type="PANTHER" id="PTHR30137:SF6">
    <property type="entry name" value="LUCIFERASE-LIKE MONOOXYGENASE"/>
    <property type="match status" value="1"/>
</dbReference>
<dbReference type="InterPro" id="IPR036661">
    <property type="entry name" value="Luciferase-like_sf"/>
</dbReference>
<dbReference type="GO" id="GO:0016705">
    <property type="term" value="F:oxidoreductase activity, acting on paired donors, with incorporation or reduction of molecular oxygen"/>
    <property type="evidence" value="ECO:0007669"/>
    <property type="project" value="InterPro"/>
</dbReference>
<dbReference type="InterPro" id="IPR011251">
    <property type="entry name" value="Luciferase-like_dom"/>
</dbReference>
<organism evidence="2 3">
    <name type="scientific">Planobispora rosea</name>
    <dbReference type="NCBI Taxonomy" id="35762"/>
    <lineage>
        <taxon>Bacteria</taxon>
        <taxon>Bacillati</taxon>
        <taxon>Actinomycetota</taxon>
        <taxon>Actinomycetes</taxon>
        <taxon>Streptosporangiales</taxon>
        <taxon>Streptosporangiaceae</taxon>
        <taxon>Planobispora</taxon>
    </lineage>
</organism>
<evidence type="ECO:0000313" key="3">
    <source>
        <dbReference type="Proteomes" id="UP000655044"/>
    </source>
</evidence>
<accession>A0A8J3WFF7</accession>
<comment type="caution">
    <text evidence="2">The sequence shown here is derived from an EMBL/GenBank/DDBJ whole genome shotgun (WGS) entry which is preliminary data.</text>
</comment>
<dbReference type="Pfam" id="PF00296">
    <property type="entry name" value="Bac_luciferase"/>
    <property type="match status" value="1"/>
</dbReference>
<evidence type="ECO:0000313" key="2">
    <source>
        <dbReference type="EMBL" id="GIH87288.1"/>
    </source>
</evidence>
<dbReference type="InterPro" id="IPR050766">
    <property type="entry name" value="Bact_Lucif_Oxidored"/>
</dbReference>
<dbReference type="EMBL" id="BOOI01000057">
    <property type="protein sequence ID" value="GIH87288.1"/>
    <property type="molecule type" value="Genomic_DNA"/>
</dbReference>
<name>A0A8J3WFF7_PLARO</name>
<dbReference type="GO" id="GO:0005829">
    <property type="term" value="C:cytosol"/>
    <property type="evidence" value="ECO:0007669"/>
    <property type="project" value="TreeGrafter"/>
</dbReference>